<dbReference type="NCBIfam" id="TIGR04090">
    <property type="entry name" value="exp_by_SipW_IV"/>
    <property type="match status" value="1"/>
</dbReference>
<dbReference type="Proteomes" id="UP000184301">
    <property type="component" value="Unassembled WGS sequence"/>
</dbReference>
<proteinExistence type="predicted"/>
<dbReference type="STRING" id="1121950.SAMN02745243_00279"/>
<feature type="signal peptide" evidence="1">
    <location>
        <begin position="1"/>
        <end position="25"/>
    </location>
</feature>
<dbReference type="PROSITE" id="PS51257">
    <property type="entry name" value="PROKAR_LIPOPROTEIN"/>
    <property type="match status" value="1"/>
</dbReference>
<dbReference type="InterPro" id="IPR024008">
    <property type="entry name" value="BsaA"/>
</dbReference>
<evidence type="ECO:0000256" key="1">
    <source>
        <dbReference type="SAM" id="SignalP"/>
    </source>
</evidence>
<sequence length="203" mass="22908">MKKVSKKILLLAGACSLLAVACVWAYFQNSMPVTNPFSTGKANVYMDETFDVDDTWVPGEEKQKEVTFGNAGEVPVVIRARFLPELYLSDESKVTDASILAGFQLNFADSFAAEWEEHEDGWYYYKKVLEPDERTNLTLVSVTMNNNISNDVHGVRTDYSKARMDVDVICEAIQTTVSKDSSKLEAWDYYPQVNGTQVSWTKK</sequence>
<reference evidence="2 3" key="1">
    <citation type="submission" date="2016-11" db="EMBL/GenBank/DDBJ databases">
        <authorList>
            <person name="Jaros S."/>
            <person name="Januszkiewicz K."/>
            <person name="Wedrychowicz H."/>
        </authorList>
    </citation>
    <scope>NUCLEOTIDE SEQUENCE [LARGE SCALE GENOMIC DNA]</scope>
    <source>
        <strain evidence="2 3">DSM 15480</strain>
    </source>
</reference>
<dbReference type="RefSeq" id="WP_242945297.1">
    <property type="nucleotide sequence ID" value="NZ_FQZY01000006.1"/>
</dbReference>
<gene>
    <name evidence="2" type="ORF">SAMN02745243_00279</name>
</gene>
<accession>A0A1M6I922</accession>
<feature type="chain" id="PRO_5039684999" evidence="1">
    <location>
        <begin position="26"/>
        <end position="203"/>
    </location>
</feature>
<keyword evidence="3" id="KW-1185">Reference proteome</keyword>
<organism evidence="2 3">
    <name type="scientific">Hespellia stercorisuis DSM 15480</name>
    <dbReference type="NCBI Taxonomy" id="1121950"/>
    <lineage>
        <taxon>Bacteria</taxon>
        <taxon>Bacillati</taxon>
        <taxon>Bacillota</taxon>
        <taxon>Clostridia</taxon>
        <taxon>Lachnospirales</taxon>
        <taxon>Lachnospiraceae</taxon>
        <taxon>Hespellia</taxon>
    </lineage>
</organism>
<name>A0A1M6I922_9FIRM</name>
<protein>
    <submittedName>
        <fullName evidence="2">Alternate signal-mediated exported protein, CPF_0494 family</fullName>
    </submittedName>
</protein>
<keyword evidence="1" id="KW-0732">Signal</keyword>
<dbReference type="AlphaFoldDB" id="A0A1M6I922"/>
<dbReference type="EMBL" id="FQZY01000006">
    <property type="protein sequence ID" value="SHJ30947.1"/>
    <property type="molecule type" value="Genomic_DNA"/>
</dbReference>
<evidence type="ECO:0000313" key="2">
    <source>
        <dbReference type="EMBL" id="SHJ30947.1"/>
    </source>
</evidence>
<evidence type="ECO:0000313" key="3">
    <source>
        <dbReference type="Proteomes" id="UP000184301"/>
    </source>
</evidence>